<protein>
    <submittedName>
        <fullName evidence="2">Uncharacterized protein</fullName>
    </submittedName>
</protein>
<dbReference type="AlphaFoldDB" id="A0A0C3GY15"/>
<name>A0A0C3GY15_OIDMZ</name>
<sequence>MRSRDLIGRPHCHVCEHEEQGGSVATRPNLPKNDTQPGSIKSQALLLQQMQGAAQQTGSSRGLGEDIARQVVYRSAQWQPSYAAGGGTDLTKMLRPTAHRTFSWGGLGSNVTIPSPDHSRSSSAPESGTEDHPKKPRLSHHPRSSRMGEMLRRRLEDRPLGVYDLDRRTASSQNSTPPLRTSPLRGNTSPSLPSTERRSPIGSSPITRSPVPTPQGESEGEKENGQGTKPELAQGLGKVRRFKGLKKSKENG</sequence>
<dbReference type="EMBL" id="KN832876">
    <property type="protein sequence ID" value="KIN00996.1"/>
    <property type="molecule type" value="Genomic_DNA"/>
</dbReference>
<dbReference type="Proteomes" id="UP000054321">
    <property type="component" value="Unassembled WGS sequence"/>
</dbReference>
<organism evidence="2 3">
    <name type="scientific">Oidiodendron maius (strain Zn)</name>
    <dbReference type="NCBI Taxonomy" id="913774"/>
    <lineage>
        <taxon>Eukaryota</taxon>
        <taxon>Fungi</taxon>
        <taxon>Dikarya</taxon>
        <taxon>Ascomycota</taxon>
        <taxon>Pezizomycotina</taxon>
        <taxon>Leotiomycetes</taxon>
        <taxon>Leotiomycetes incertae sedis</taxon>
        <taxon>Myxotrichaceae</taxon>
        <taxon>Oidiodendron</taxon>
    </lineage>
</organism>
<evidence type="ECO:0000313" key="2">
    <source>
        <dbReference type="EMBL" id="KIN00996.1"/>
    </source>
</evidence>
<reference evidence="2 3" key="1">
    <citation type="submission" date="2014-04" db="EMBL/GenBank/DDBJ databases">
        <authorList>
            <consortium name="DOE Joint Genome Institute"/>
            <person name="Kuo A."/>
            <person name="Martino E."/>
            <person name="Perotto S."/>
            <person name="Kohler A."/>
            <person name="Nagy L.G."/>
            <person name="Floudas D."/>
            <person name="Copeland A."/>
            <person name="Barry K.W."/>
            <person name="Cichocki N."/>
            <person name="Veneault-Fourrey C."/>
            <person name="LaButti K."/>
            <person name="Lindquist E.A."/>
            <person name="Lipzen A."/>
            <person name="Lundell T."/>
            <person name="Morin E."/>
            <person name="Murat C."/>
            <person name="Sun H."/>
            <person name="Tunlid A."/>
            <person name="Henrissat B."/>
            <person name="Grigoriev I.V."/>
            <person name="Hibbett D.S."/>
            <person name="Martin F."/>
            <person name="Nordberg H.P."/>
            <person name="Cantor M.N."/>
            <person name="Hua S.X."/>
        </authorList>
    </citation>
    <scope>NUCLEOTIDE SEQUENCE [LARGE SCALE GENOMIC DNA]</scope>
    <source>
        <strain evidence="2 3">Zn</strain>
    </source>
</reference>
<feature type="compositionally biased region" description="Basic and acidic residues" evidence="1">
    <location>
        <begin position="149"/>
        <end position="169"/>
    </location>
</feature>
<feature type="region of interest" description="Disordered" evidence="1">
    <location>
        <begin position="18"/>
        <end position="40"/>
    </location>
</feature>
<feature type="compositionally biased region" description="Basic residues" evidence="1">
    <location>
        <begin position="134"/>
        <end position="144"/>
    </location>
</feature>
<dbReference type="HOGENOM" id="CLU_1103083_0_0_1"/>
<keyword evidence="3" id="KW-1185">Reference proteome</keyword>
<gene>
    <name evidence="2" type="ORF">OIDMADRAFT_28704</name>
</gene>
<feature type="region of interest" description="Disordered" evidence="1">
    <location>
        <begin position="101"/>
        <end position="252"/>
    </location>
</feature>
<proteinExistence type="predicted"/>
<feature type="compositionally biased region" description="Polar residues" evidence="1">
    <location>
        <begin position="170"/>
        <end position="194"/>
    </location>
</feature>
<evidence type="ECO:0000256" key="1">
    <source>
        <dbReference type="SAM" id="MobiDB-lite"/>
    </source>
</evidence>
<evidence type="ECO:0000313" key="3">
    <source>
        <dbReference type="Proteomes" id="UP000054321"/>
    </source>
</evidence>
<accession>A0A0C3GY15</accession>
<reference evidence="3" key="2">
    <citation type="submission" date="2015-01" db="EMBL/GenBank/DDBJ databases">
        <title>Evolutionary Origins and Diversification of the Mycorrhizal Mutualists.</title>
        <authorList>
            <consortium name="DOE Joint Genome Institute"/>
            <consortium name="Mycorrhizal Genomics Consortium"/>
            <person name="Kohler A."/>
            <person name="Kuo A."/>
            <person name="Nagy L.G."/>
            <person name="Floudas D."/>
            <person name="Copeland A."/>
            <person name="Barry K.W."/>
            <person name="Cichocki N."/>
            <person name="Veneault-Fourrey C."/>
            <person name="LaButti K."/>
            <person name="Lindquist E.A."/>
            <person name="Lipzen A."/>
            <person name="Lundell T."/>
            <person name="Morin E."/>
            <person name="Murat C."/>
            <person name="Riley R."/>
            <person name="Ohm R."/>
            <person name="Sun H."/>
            <person name="Tunlid A."/>
            <person name="Henrissat B."/>
            <person name="Grigoriev I.V."/>
            <person name="Hibbett D.S."/>
            <person name="Martin F."/>
        </authorList>
    </citation>
    <scope>NUCLEOTIDE SEQUENCE [LARGE SCALE GENOMIC DNA]</scope>
    <source>
        <strain evidence="3">Zn</strain>
    </source>
</reference>
<dbReference type="InParanoid" id="A0A0C3GY15"/>